<evidence type="ECO:0008006" key="3">
    <source>
        <dbReference type="Google" id="ProtNLM"/>
    </source>
</evidence>
<name>A0A0J9SKQ0_PLAVI</name>
<accession>A0A0J9SKQ0</accession>
<reference evidence="1 2" key="1">
    <citation type="submission" date="2011-08" db="EMBL/GenBank/DDBJ databases">
        <title>The Genome Sequence of Plasmodium vivax India VII.</title>
        <authorList>
            <consortium name="The Broad Institute Genome Sequencing Platform"/>
            <consortium name="The Broad Institute Genome Sequencing Center for Infectious Disease"/>
            <person name="Neafsey D."/>
            <person name="Carlton J."/>
            <person name="Barnwell J."/>
            <person name="Collins W."/>
            <person name="Escalante A."/>
            <person name="Mullikin J."/>
            <person name="Saul A."/>
            <person name="Guigo R."/>
            <person name="Camara F."/>
            <person name="Young S.K."/>
            <person name="Zeng Q."/>
            <person name="Gargeya S."/>
            <person name="Fitzgerald M."/>
            <person name="Haas B."/>
            <person name="Abouelleil A."/>
            <person name="Alvarado L."/>
            <person name="Arachchi H.M."/>
            <person name="Berlin A."/>
            <person name="Brown A."/>
            <person name="Chapman S.B."/>
            <person name="Chen Z."/>
            <person name="Dunbar C."/>
            <person name="Freedman E."/>
            <person name="Gearin G."/>
            <person name="Gellesch M."/>
            <person name="Goldberg J."/>
            <person name="Griggs A."/>
            <person name="Gujja S."/>
            <person name="Heiman D."/>
            <person name="Howarth C."/>
            <person name="Larson L."/>
            <person name="Lui A."/>
            <person name="MacDonald P.J.P."/>
            <person name="Montmayeur A."/>
            <person name="Murphy C."/>
            <person name="Neiman D."/>
            <person name="Pearson M."/>
            <person name="Priest M."/>
            <person name="Roberts A."/>
            <person name="Saif S."/>
            <person name="Shea T."/>
            <person name="Shenoy N."/>
            <person name="Sisk P."/>
            <person name="Stolte C."/>
            <person name="Sykes S."/>
            <person name="Wortman J."/>
            <person name="Nusbaum C."/>
            <person name="Birren B."/>
        </authorList>
    </citation>
    <scope>NUCLEOTIDE SEQUENCE [LARGE SCALE GENOMIC DNA]</scope>
    <source>
        <strain evidence="1 2">India VII</strain>
    </source>
</reference>
<evidence type="ECO:0000313" key="2">
    <source>
        <dbReference type="Proteomes" id="UP000053562"/>
    </source>
</evidence>
<organism evidence="1 2">
    <name type="scientific">Plasmodium vivax India VII</name>
    <dbReference type="NCBI Taxonomy" id="1077284"/>
    <lineage>
        <taxon>Eukaryota</taxon>
        <taxon>Sar</taxon>
        <taxon>Alveolata</taxon>
        <taxon>Apicomplexa</taxon>
        <taxon>Aconoidasida</taxon>
        <taxon>Haemosporida</taxon>
        <taxon>Plasmodiidae</taxon>
        <taxon>Plasmodium</taxon>
        <taxon>Plasmodium (Plasmodium)</taxon>
    </lineage>
</organism>
<proteinExistence type="predicted"/>
<gene>
    <name evidence="1" type="ORF">PVIIG_02355</name>
</gene>
<dbReference type="AlphaFoldDB" id="A0A0J9SKQ0"/>
<feature type="non-terminal residue" evidence="1">
    <location>
        <position position="246"/>
    </location>
</feature>
<dbReference type="InterPro" id="IPR008780">
    <property type="entry name" value="Plasmodium_Vir"/>
</dbReference>
<dbReference type="Proteomes" id="UP000053562">
    <property type="component" value="Unassembled WGS sequence"/>
</dbReference>
<evidence type="ECO:0000313" key="1">
    <source>
        <dbReference type="EMBL" id="KMZ82562.1"/>
    </source>
</evidence>
<dbReference type="OrthoDB" id="388102at2759"/>
<dbReference type="Pfam" id="PF05795">
    <property type="entry name" value="Plasmodium_Vir"/>
    <property type="match status" value="1"/>
</dbReference>
<protein>
    <recommendedName>
        <fullName evidence="3">PIR Superfamily Protein</fullName>
    </recommendedName>
</protein>
<dbReference type="EMBL" id="KQ234166">
    <property type="protein sequence ID" value="KMZ82562.1"/>
    <property type="molecule type" value="Genomic_DNA"/>
</dbReference>
<sequence>MDTLTRAEWDRLSKESHFDKKYEEFDNNVSDSSKINKVCDSLSITNTKITKELCNKVAENLQYVYNIKEEGKKKSTCLLYKYWTYDQMWKFLGNNKEHNHVKSVIADFVNIREKVSKKNSNYSCQYYFHRNNFEDVQESLEKKFLHDYFENFESIRSNIHSKDKYDLYNKYITYIKSLYDKYAVDCTDIFDFMEYNCDEYFKLESKEYDPKDLLEKLKRHFWGCVVLVEELKICQRVLNSNLQKVQ</sequence>